<keyword evidence="5" id="KW-0539">Nucleus</keyword>
<evidence type="ECO:0000313" key="8">
    <source>
        <dbReference type="EMBL" id="KRX03447.1"/>
    </source>
</evidence>
<dbReference type="PROSITE" id="PS50174">
    <property type="entry name" value="G_PATCH"/>
    <property type="match status" value="1"/>
</dbReference>
<dbReference type="FunFam" id="3.30.70.330:FF:000382">
    <property type="entry name" value="G-patch domain-containing protein"/>
    <property type="match status" value="1"/>
</dbReference>
<comment type="caution">
    <text evidence="8">The sequence shown here is derived from an EMBL/GenBank/DDBJ whole genome shotgun (WGS) entry which is preliminary data.</text>
</comment>
<dbReference type="SUPFAM" id="SSF54928">
    <property type="entry name" value="RNA-binding domain, RBD"/>
    <property type="match status" value="1"/>
</dbReference>
<feature type="compositionally biased region" description="Basic and acidic residues" evidence="6">
    <location>
        <begin position="144"/>
        <end position="153"/>
    </location>
</feature>
<dbReference type="InterPro" id="IPR000467">
    <property type="entry name" value="G_patch_dom"/>
</dbReference>
<dbReference type="SMART" id="SM00361">
    <property type="entry name" value="RRM_1"/>
    <property type="match status" value="1"/>
</dbReference>
<dbReference type="OrthoDB" id="307456at2759"/>
<feature type="compositionally biased region" description="Basic and acidic residues" evidence="6">
    <location>
        <begin position="44"/>
        <end position="61"/>
    </location>
</feature>
<keyword evidence="9" id="KW-1185">Reference proteome</keyword>
<gene>
    <name evidence="8" type="ORF">PPERSA_02826</name>
</gene>
<dbReference type="SMART" id="SM00443">
    <property type="entry name" value="G_patch"/>
    <property type="match status" value="1"/>
</dbReference>
<dbReference type="PANTHER" id="PTHR13288">
    <property type="entry name" value="SPLICING FACTOR 45 SPF45"/>
    <property type="match status" value="1"/>
</dbReference>
<evidence type="ECO:0000256" key="4">
    <source>
        <dbReference type="ARBA" id="ARBA00023187"/>
    </source>
</evidence>
<dbReference type="InterPro" id="IPR035979">
    <property type="entry name" value="RBD_domain_sf"/>
</dbReference>
<feature type="compositionally biased region" description="Polar residues" evidence="6">
    <location>
        <begin position="67"/>
        <end position="79"/>
    </location>
</feature>
<dbReference type="Gene3D" id="3.30.70.330">
    <property type="match status" value="1"/>
</dbReference>
<keyword evidence="3" id="KW-0694">RNA-binding</keyword>
<proteinExistence type="predicted"/>
<dbReference type="InParanoid" id="A0A0V0QMQ9"/>
<evidence type="ECO:0000256" key="1">
    <source>
        <dbReference type="ARBA" id="ARBA00004123"/>
    </source>
</evidence>
<dbReference type="AlphaFoldDB" id="A0A0V0QMQ9"/>
<dbReference type="InterPro" id="IPR003954">
    <property type="entry name" value="RRM_euk-type"/>
</dbReference>
<dbReference type="EMBL" id="LDAU01000131">
    <property type="protein sequence ID" value="KRX03447.1"/>
    <property type="molecule type" value="Genomic_DNA"/>
</dbReference>
<dbReference type="PANTHER" id="PTHR13288:SF8">
    <property type="entry name" value="SPLICING FACTOR 45"/>
    <property type="match status" value="1"/>
</dbReference>
<comment type="subcellular location">
    <subcellularLocation>
        <location evidence="1">Nucleus</location>
    </subcellularLocation>
</comment>
<dbReference type="InterPro" id="IPR012677">
    <property type="entry name" value="Nucleotide-bd_a/b_plait_sf"/>
</dbReference>
<evidence type="ECO:0000256" key="6">
    <source>
        <dbReference type="SAM" id="MobiDB-lite"/>
    </source>
</evidence>
<dbReference type="Pfam" id="PF01585">
    <property type="entry name" value="G-patch"/>
    <property type="match status" value="1"/>
</dbReference>
<evidence type="ECO:0000256" key="2">
    <source>
        <dbReference type="ARBA" id="ARBA00022664"/>
    </source>
</evidence>
<dbReference type="GO" id="GO:0071011">
    <property type="term" value="C:precatalytic spliceosome"/>
    <property type="evidence" value="ECO:0007669"/>
    <property type="project" value="TreeGrafter"/>
</dbReference>
<accession>A0A0V0QMQ9</accession>
<keyword evidence="4" id="KW-0508">mRNA splicing</keyword>
<evidence type="ECO:0000256" key="5">
    <source>
        <dbReference type="ARBA" id="ARBA00023242"/>
    </source>
</evidence>
<name>A0A0V0QMQ9_PSEPJ</name>
<dbReference type="FunCoup" id="A0A0V0QMQ9">
    <property type="interactions" value="53"/>
</dbReference>
<feature type="compositionally biased region" description="Basic and acidic residues" evidence="6">
    <location>
        <begin position="26"/>
        <end position="36"/>
    </location>
</feature>
<dbReference type="OMA" id="FIEYANN"/>
<reference evidence="8 9" key="1">
    <citation type="journal article" date="2015" name="Sci. Rep.">
        <title>Genome of the facultative scuticociliatosis pathogen Pseudocohnilembus persalinus provides insight into its virulence through horizontal gene transfer.</title>
        <authorList>
            <person name="Xiong J."/>
            <person name="Wang G."/>
            <person name="Cheng J."/>
            <person name="Tian M."/>
            <person name="Pan X."/>
            <person name="Warren A."/>
            <person name="Jiang C."/>
            <person name="Yuan D."/>
            <person name="Miao W."/>
        </authorList>
    </citation>
    <scope>NUCLEOTIDE SEQUENCE [LARGE SCALE GENOMIC DNA]</scope>
    <source>
        <strain evidence="8">36N120E</strain>
    </source>
</reference>
<dbReference type="GO" id="GO:0045292">
    <property type="term" value="P:mRNA cis splicing, via spliceosome"/>
    <property type="evidence" value="ECO:0007669"/>
    <property type="project" value="InterPro"/>
</dbReference>
<feature type="region of interest" description="Disordered" evidence="6">
    <location>
        <begin position="1"/>
        <end position="88"/>
    </location>
</feature>
<keyword evidence="2" id="KW-0507">mRNA processing</keyword>
<sequence>MSDNQKRKARPAVPKFNQKALPPDAENMKSKIEELKNQTQNAEKMQEQAKKQEETKKKFSMLDKISSLYNKKVNQGDSQKVNEEKKRNVVLQDYQTAIQLEDNEEYDPSKPNEYENVKIRLQQKNKGQKSLFDNKKKSQQQQMELEKKRKEEEQLNNQMEIEQSKLDEEMFKLPSKSMGQVKEVQVQRNDEKALNIMKKFGYKMGQGLGKNQQGIVAPIIHMKTGDHSGVLTQGQGDLTAILSQETLLKDYIQEVGLSPSRVILLLNLVSPNQIDEDLEEDVVEKCQEFGKILKTIIYMMPNETEDLQVRIFVMFESTDMAINAWGNLHGTTFEERIVKCVFYEEDNFINNKFDQSIKFPKNLVEEGNESTQQ</sequence>
<evidence type="ECO:0000259" key="7">
    <source>
        <dbReference type="PROSITE" id="PS50174"/>
    </source>
</evidence>
<dbReference type="Proteomes" id="UP000054937">
    <property type="component" value="Unassembled WGS sequence"/>
</dbReference>
<dbReference type="InterPro" id="IPR040052">
    <property type="entry name" value="RBM17"/>
</dbReference>
<evidence type="ECO:0000256" key="3">
    <source>
        <dbReference type="ARBA" id="ARBA00022884"/>
    </source>
</evidence>
<dbReference type="GO" id="GO:0003723">
    <property type="term" value="F:RNA binding"/>
    <property type="evidence" value="ECO:0007669"/>
    <property type="project" value="UniProtKB-KW"/>
</dbReference>
<feature type="domain" description="G-patch" evidence="7">
    <location>
        <begin position="189"/>
        <end position="235"/>
    </location>
</feature>
<organism evidence="8 9">
    <name type="scientific">Pseudocohnilembus persalinus</name>
    <name type="common">Ciliate</name>
    <dbReference type="NCBI Taxonomy" id="266149"/>
    <lineage>
        <taxon>Eukaryota</taxon>
        <taxon>Sar</taxon>
        <taxon>Alveolata</taxon>
        <taxon>Ciliophora</taxon>
        <taxon>Intramacronucleata</taxon>
        <taxon>Oligohymenophorea</taxon>
        <taxon>Scuticociliatia</taxon>
        <taxon>Philasterida</taxon>
        <taxon>Pseudocohnilembidae</taxon>
        <taxon>Pseudocohnilembus</taxon>
    </lineage>
</organism>
<protein>
    <recommendedName>
        <fullName evidence="7">G-patch domain-containing protein</fullName>
    </recommendedName>
</protein>
<feature type="region of interest" description="Disordered" evidence="6">
    <location>
        <begin position="124"/>
        <end position="155"/>
    </location>
</feature>
<evidence type="ECO:0000313" key="9">
    <source>
        <dbReference type="Proteomes" id="UP000054937"/>
    </source>
</evidence>